<gene>
    <name evidence="1" type="ORF">SAMN05444364_12237</name>
</gene>
<evidence type="ECO:0000313" key="2">
    <source>
        <dbReference type="Proteomes" id="UP000184105"/>
    </source>
</evidence>
<accession>A0AAX2F5C7</accession>
<evidence type="ECO:0000313" key="1">
    <source>
        <dbReference type="EMBL" id="SHF97251.1"/>
    </source>
</evidence>
<dbReference type="AlphaFoldDB" id="A0AAX2F5C7"/>
<comment type="caution">
    <text evidence="1">The sequence shown here is derived from an EMBL/GenBank/DDBJ whole genome shotgun (WGS) entry which is preliminary data.</text>
</comment>
<name>A0AAX2F5C7_9BACT</name>
<keyword evidence="2" id="KW-1185">Reference proteome</keyword>
<sequence>MRAVWELPMRAIDTTNKKNYYSYSSNLSDFRLSKLIDLTMGHDYKSNNRRTI</sequence>
<reference evidence="1 2" key="1">
    <citation type="submission" date="2016-11" db="EMBL/GenBank/DDBJ databases">
        <authorList>
            <person name="Varghese N."/>
            <person name="Submissions S."/>
        </authorList>
    </citation>
    <scope>NUCLEOTIDE SEQUENCE [LARGE SCALE GENOMIC DNA]</scope>
    <source>
        <strain evidence="1 2">DSM 22613</strain>
    </source>
</reference>
<organism evidence="1 2">
    <name type="scientific">Prevotella scopos JCM 17725</name>
    <dbReference type="NCBI Taxonomy" id="1236518"/>
    <lineage>
        <taxon>Bacteria</taxon>
        <taxon>Pseudomonadati</taxon>
        <taxon>Bacteroidota</taxon>
        <taxon>Bacteroidia</taxon>
        <taxon>Bacteroidales</taxon>
        <taxon>Prevotellaceae</taxon>
        <taxon>Prevotella</taxon>
    </lineage>
</organism>
<protein>
    <submittedName>
        <fullName evidence="1">Uncharacterized protein</fullName>
    </submittedName>
</protein>
<dbReference type="EMBL" id="FQWA01000022">
    <property type="protein sequence ID" value="SHF97251.1"/>
    <property type="molecule type" value="Genomic_DNA"/>
</dbReference>
<proteinExistence type="predicted"/>
<dbReference type="Proteomes" id="UP000184105">
    <property type="component" value="Unassembled WGS sequence"/>
</dbReference>